<keyword evidence="10" id="KW-0406">Ion transport</keyword>
<dbReference type="Proteomes" id="UP000005361">
    <property type="component" value="Chromosome"/>
</dbReference>
<keyword evidence="4 10" id="KW-1133">Transmembrane helix</keyword>
<comment type="catalytic activity">
    <reaction evidence="8">
        <text>fluoride(in) = fluoride(out)</text>
        <dbReference type="Rhea" id="RHEA:76159"/>
        <dbReference type="ChEBI" id="CHEBI:17051"/>
    </reaction>
    <physiologicalReaction direction="left-to-right" evidence="8">
        <dbReference type="Rhea" id="RHEA:76160"/>
    </physiologicalReaction>
</comment>
<sequence length="124" mass="13596" precursor="true">MLRIIAVAVGGSIGATARYLVSVWAAERFGADFPYGTLIVNVVGCFIIGIFMTLTTERFIVNPYWRLLITVGFLGGLTTFSSFSYETFRVLENSNMIMALYNIGLNLLLGFVATWIGIGVARLV</sequence>
<evidence type="ECO:0000256" key="8">
    <source>
        <dbReference type="ARBA" id="ARBA00035585"/>
    </source>
</evidence>
<proteinExistence type="inferred from homology"/>
<evidence type="ECO:0000313" key="11">
    <source>
        <dbReference type="EMBL" id="AJQ28562.1"/>
    </source>
</evidence>
<evidence type="ECO:0000256" key="3">
    <source>
        <dbReference type="ARBA" id="ARBA00022692"/>
    </source>
</evidence>
<evidence type="ECO:0000256" key="9">
    <source>
        <dbReference type="ARBA" id="ARBA00049940"/>
    </source>
</evidence>
<dbReference type="GO" id="GO:0046872">
    <property type="term" value="F:metal ion binding"/>
    <property type="evidence" value="ECO:0007669"/>
    <property type="project" value="UniProtKB-KW"/>
</dbReference>
<dbReference type="GO" id="GO:0062054">
    <property type="term" value="F:fluoride channel activity"/>
    <property type="evidence" value="ECO:0007669"/>
    <property type="project" value="UniProtKB-UniRule"/>
</dbReference>
<evidence type="ECO:0000256" key="2">
    <source>
        <dbReference type="ARBA" id="ARBA00022475"/>
    </source>
</evidence>
<comment type="similarity">
    <text evidence="7 10">Belongs to the fluoride channel Fluc/FEX (TC 1.A.43) family.</text>
</comment>
<dbReference type="HAMAP" id="MF_00454">
    <property type="entry name" value="FluC"/>
    <property type="match status" value="1"/>
</dbReference>
<comment type="function">
    <text evidence="9 10">Fluoride-specific ion channel. Important for reducing fluoride concentration in the cell, thus reducing its toxicity.</text>
</comment>
<dbReference type="RefSeq" id="WP_007958237.1">
    <property type="nucleotide sequence ID" value="NZ_CP010978.1"/>
</dbReference>
<dbReference type="EMBL" id="CP010978">
    <property type="protein sequence ID" value="AJQ28562.1"/>
    <property type="molecule type" value="Genomic_DNA"/>
</dbReference>
<gene>
    <name evidence="10" type="primary">fluC</name>
    <name evidence="10" type="synonym">crcB</name>
    <name evidence="11" type="ORF">JBW_03221</name>
</gene>
<keyword evidence="10" id="KW-0479">Metal-binding</keyword>
<comment type="subcellular location">
    <subcellularLocation>
        <location evidence="1 10">Cell membrane</location>
        <topology evidence="1 10">Multi-pass membrane protein</topology>
    </subcellularLocation>
</comment>
<dbReference type="PANTHER" id="PTHR28259">
    <property type="entry name" value="FLUORIDE EXPORT PROTEIN 1-RELATED"/>
    <property type="match status" value="1"/>
</dbReference>
<evidence type="ECO:0000256" key="10">
    <source>
        <dbReference type="HAMAP-Rule" id="MF_00454"/>
    </source>
</evidence>
<evidence type="ECO:0000256" key="5">
    <source>
        <dbReference type="ARBA" id="ARBA00023136"/>
    </source>
</evidence>
<feature type="transmembrane region" description="Helical" evidence="10">
    <location>
        <begin position="35"/>
        <end position="55"/>
    </location>
</feature>
<dbReference type="HOGENOM" id="CLU_114342_3_2_9"/>
<evidence type="ECO:0000256" key="1">
    <source>
        <dbReference type="ARBA" id="ARBA00004651"/>
    </source>
</evidence>
<reference evidence="11 12" key="1">
    <citation type="journal article" date="2015" name="Genome Announc.">
        <title>Complete Genome Sequence of Pelosinus fermentans JBW45, a Member of a Remarkably Competitive Group of Negativicutes in the Firmicutes Phylum.</title>
        <authorList>
            <person name="De Leon K.B."/>
            <person name="Utturkar S.M."/>
            <person name="Camilleri L.B."/>
            <person name="Elias D.A."/>
            <person name="Arkin A.P."/>
            <person name="Fields M.W."/>
            <person name="Brown S.D."/>
            <person name="Wall J.D."/>
        </authorList>
    </citation>
    <scope>NUCLEOTIDE SEQUENCE [LARGE SCALE GENOMIC DNA]</scope>
    <source>
        <strain evidence="11 12">JBW45</strain>
    </source>
</reference>
<feature type="binding site" evidence="10">
    <location>
        <position position="78"/>
    </location>
    <ligand>
        <name>Na(+)</name>
        <dbReference type="ChEBI" id="CHEBI:29101"/>
        <note>structural</note>
    </ligand>
</feature>
<keyword evidence="10" id="KW-0915">Sodium</keyword>
<dbReference type="Pfam" id="PF02537">
    <property type="entry name" value="CRCB"/>
    <property type="match status" value="1"/>
</dbReference>
<feature type="transmembrane region" description="Helical" evidence="10">
    <location>
        <begin position="67"/>
        <end position="85"/>
    </location>
</feature>
<dbReference type="GO" id="GO:0140114">
    <property type="term" value="P:cellular detoxification of fluoride"/>
    <property type="evidence" value="ECO:0007669"/>
    <property type="project" value="UniProtKB-UniRule"/>
</dbReference>
<feature type="binding site" evidence="10">
    <location>
        <position position="75"/>
    </location>
    <ligand>
        <name>Na(+)</name>
        <dbReference type="ChEBI" id="CHEBI:29101"/>
        <note>structural</note>
    </ligand>
</feature>
<accession>I9DEE7</accession>
<comment type="activity regulation">
    <text evidence="10">Na(+) is not transported, but it plays an essential structural role and its presence is essential for fluoride channel function.</text>
</comment>
<organism evidence="11 12">
    <name type="scientific">Pelosinus fermentans JBW45</name>
    <dbReference type="NCBI Taxonomy" id="1192197"/>
    <lineage>
        <taxon>Bacteria</taxon>
        <taxon>Bacillati</taxon>
        <taxon>Bacillota</taxon>
        <taxon>Negativicutes</taxon>
        <taxon>Selenomonadales</taxon>
        <taxon>Sporomusaceae</taxon>
        <taxon>Pelosinus</taxon>
    </lineage>
</organism>
<dbReference type="KEGG" id="pft:JBW_03221"/>
<dbReference type="GO" id="GO:0005886">
    <property type="term" value="C:plasma membrane"/>
    <property type="evidence" value="ECO:0007669"/>
    <property type="project" value="UniProtKB-SubCell"/>
</dbReference>
<dbReference type="PANTHER" id="PTHR28259:SF1">
    <property type="entry name" value="FLUORIDE EXPORT PROTEIN 1-RELATED"/>
    <property type="match status" value="1"/>
</dbReference>
<evidence type="ECO:0000256" key="6">
    <source>
        <dbReference type="ARBA" id="ARBA00023303"/>
    </source>
</evidence>
<dbReference type="NCBIfam" id="TIGR00494">
    <property type="entry name" value="crcB"/>
    <property type="match status" value="1"/>
</dbReference>
<dbReference type="STRING" id="1192197.JBW_03221"/>
<evidence type="ECO:0000256" key="7">
    <source>
        <dbReference type="ARBA" id="ARBA00035120"/>
    </source>
</evidence>
<keyword evidence="6 10" id="KW-0407">Ion channel</keyword>
<keyword evidence="3 10" id="KW-0812">Transmembrane</keyword>
<keyword evidence="5 10" id="KW-0472">Membrane</keyword>
<evidence type="ECO:0000256" key="4">
    <source>
        <dbReference type="ARBA" id="ARBA00022989"/>
    </source>
</evidence>
<protein>
    <recommendedName>
        <fullName evidence="10">Fluoride-specific ion channel FluC</fullName>
    </recommendedName>
</protein>
<dbReference type="OrthoDB" id="9815830at2"/>
<keyword evidence="10" id="KW-0813">Transport</keyword>
<dbReference type="InterPro" id="IPR003691">
    <property type="entry name" value="FluC"/>
</dbReference>
<feature type="transmembrane region" description="Helical" evidence="10">
    <location>
        <begin position="97"/>
        <end position="121"/>
    </location>
</feature>
<name>I9DEE7_9FIRM</name>
<keyword evidence="2 10" id="KW-1003">Cell membrane</keyword>
<dbReference type="AlphaFoldDB" id="I9DEE7"/>
<reference evidence="12" key="2">
    <citation type="submission" date="2015-02" db="EMBL/GenBank/DDBJ databases">
        <title>Complete Genome Sequence of Pelosinus fermentans JBW45.</title>
        <authorList>
            <person name="De Leon K.B."/>
            <person name="Utturkar S.M."/>
            <person name="Camilleri L.B."/>
            <person name="Arkin A.P."/>
            <person name="Fields M.W."/>
            <person name="Brown S.D."/>
            <person name="Wall J.D."/>
        </authorList>
    </citation>
    <scope>NUCLEOTIDE SEQUENCE [LARGE SCALE GENOMIC DNA]</scope>
    <source>
        <strain evidence="12">JBW45</strain>
    </source>
</reference>
<evidence type="ECO:0000313" key="12">
    <source>
        <dbReference type="Proteomes" id="UP000005361"/>
    </source>
</evidence>